<sequence length="178" mass="19254">MPVNNSVKRSLETIEKDTSKVLGLKVGGKDVTPGEYIPKAQAQVPPELSFNVTSPSSTYIGIGLDIDAPFPAFGPLGPILHWIQPGLKATSPLAGSSTLASSDPFVADYIGPAPPPFGGPHRYLFFLYEQPADFDGKKYAPPDGKSLSNWLRMRFDLDDFEKKANLGPVLAVNYFKSN</sequence>
<dbReference type="FunFam" id="3.90.280.10:FF:000013">
    <property type="entry name" value="Protease inhibitor (Tfs1), putative"/>
    <property type="match status" value="1"/>
</dbReference>
<dbReference type="Pfam" id="PF01161">
    <property type="entry name" value="PBP"/>
    <property type="match status" value="1"/>
</dbReference>
<dbReference type="EMBL" id="KZ613959">
    <property type="protein sequence ID" value="PMD32440.1"/>
    <property type="molecule type" value="Genomic_DNA"/>
</dbReference>
<dbReference type="CDD" id="cd00866">
    <property type="entry name" value="PEBP_euk"/>
    <property type="match status" value="1"/>
</dbReference>
<dbReference type="GO" id="GO:0005543">
    <property type="term" value="F:phospholipid binding"/>
    <property type="evidence" value="ECO:0007669"/>
    <property type="project" value="TreeGrafter"/>
</dbReference>
<dbReference type="Proteomes" id="UP000235786">
    <property type="component" value="Unassembled WGS sequence"/>
</dbReference>
<dbReference type="OrthoDB" id="2506647at2759"/>
<dbReference type="PANTHER" id="PTHR11362:SF78">
    <property type="entry name" value="PROTEASE INHIBITOR"/>
    <property type="match status" value="1"/>
</dbReference>
<dbReference type="InterPro" id="IPR035810">
    <property type="entry name" value="PEBP_euk"/>
</dbReference>
<reference evidence="1 2" key="1">
    <citation type="submission" date="2016-04" db="EMBL/GenBank/DDBJ databases">
        <title>A degradative enzymes factory behind the ericoid mycorrhizal symbiosis.</title>
        <authorList>
            <consortium name="DOE Joint Genome Institute"/>
            <person name="Martino E."/>
            <person name="Morin E."/>
            <person name="Grelet G."/>
            <person name="Kuo A."/>
            <person name="Kohler A."/>
            <person name="Daghino S."/>
            <person name="Barry K."/>
            <person name="Choi C."/>
            <person name="Cichocki N."/>
            <person name="Clum A."/>
            <person name="Copeland A."/>
            <person name="Hainaut M."/>
            <person name="Haridas S."/>
            <person name="Labutti K."/>
            <person name="Lindquist E."/>
            <person name="Lipzen A."/>
            <person name="Khouja H.-R."/>
            <person name="Murat C."/>
            <person name="Ohm R."/>
            <person name="Olson A."/>
            <person name="Spatafora J."/>
            <person name="Veneault-Fourrey C."/>
            <person name="Henrissat B."/>
            <person name="Grigoriev I."/>
            <person name="Martin F."/>
            <person name="Perotto S."/>
        </authorList>
    </citation>
    <scope>NUCLEOTIDE SEQUENCE [LARGE SCALE GENOMIC DNA]</scope>
    <source>
        <strain evidence="1 2">F</strain>
    </source>
</reference>
<organism evidence="1 2">
    <name type="scientific">Hyaloscypha variabilis (strain UAMH 11265 / GT02V1 / F)</name>
    <name type="common">Meliniomyces variabilis</name>
    <dbReference type="NCBI Taxonomy" id="1149755"/>
    <lineage>
        <taxon>Eukaryota</taxon>
        <taxon>Fungi</taxon>
        <taxon>Dikarya</taxon>
        <taxon>Ascomycota</taxon>
        <taxon>Pezizomycotina</taxon>
        <taxon>Leotiomycetes</taxon>
        <taxon>Helotiales</taxon>
        <taxon>Hyaloscyphaceae</taxon>
        <taxon>Hyaloscypha</taxon>
        <taxon>Hyaloscypha variabilis</taxon>
    </lineage>
</organism>
<keyword evidence="2" id="KW-1185">Reference proteome</keyword>
<gene>
    <name evidence="1" type="ORF">L207DRAFT_558305</name>
</gene>
<evidence type="ECO:0000313" key="2">
    <source>
        <dbReference type="Proteomes" id="UP000235786"/>
    </source>
</evidence>
<dbReference type="SUPFAM" id="SSF49777">
    <property type="entry name" value="PEBP-like"/>
    <property type="match status" value="1"/>
</dbReference>
<accession>A0A2J6R1P6</accession>
<dbReference type="Gene3D" id="3.90.280.10">
    <property type="entry name" value="PEBP-like"/>
    <property type="match status" value="1"/>
</dbReference>
<dbReference type="InterPro" id="IPR036610">
    <property type="entry name" value="PEBP-like_sf"/>
</dbReference>
<evidence type="ECO:0000313" key="1">
    <source>
        <dbReference type="EMBL" id="PMD32440.1"/>
    </source>
</evidence>
<dbReference type="GO" id="GO:0030162">
    <property type="term" value="P:regulation of proteolysis"/>
    <property type="evidence" value="ECO:0007669"/>
    <property type="project" value="TreeGrafter"/>
</dbReference>
<dbReference type="AlphaFoldDB" id="A0A2J6R1P6"/>
<proteinExistence type="predicted"/>
<dbReference type="InterPro" id="IPR008914">
    <property type="entry name" value="PEBP"/>
</dbReference>
<dbReference type="GO" id="GO:0030414">
    <property type="term" value="F:peptidase inhibitor activity"/>
    <property type="evidence" value="ECO:0007669"/>
    <property type="project" value="TreeGrafter"/>
</dbReference>
<dbReference type="PANTHER" id="PTHR11362">
    <property type="entry name" value="PHOSPHATIDYLETHANOLAMINE-BINDING PROTEIN"/>
    <property type="match status" value="1"/>
</dbReference>
<name>A0A2J6R1P6_HYAVF</name>
<dbReference type="GO" id="GO:0046578">
    <property type="term" value="P:regulation of Ras protein signal transduction"/>
    <property type="evidence" value="ECO:0007669"/>
    <property type="project" value="TreeGrafter"/>
</dbReference>
<protein>
    <submittedName>
        <fullName evidence="1">PEBP-like protein</fullName>
    </submittedName>
</protein>
<dbReference type="STRING" id="1149755.A0A2J6R1P6"/>